<name>A0A1M2W393_TRAPU</name>
<dbReference type="Proteomes" id="UP000184267">
    <property type="component" value="Unassembled WGS sequence"/>
</dbReference>
<dbReference type="OMA" id="PAMDWRE"/>
<organism evidence="2 3">
    <name type="scientific">Trametes pubescens</name>
    <name type="common">White-rot fungus</name>
    <dbReference type="NCBI Taxonomy" id="154538"/>
    <lineage>
        <taxon>Eukaryota</taxon>
        <taxon>Fungi</taxon>
        <taxon>Dikarya</taxon>
        <taxon>Basidiomycota</taxon>
        <taxon>Agaricomycotina</taxon>
        <taxon>Agaricomycetes</taxon>
        <taxon>Polyporales</taxon>
        <taxon>Polyporaceae</taxon>
        <taxon>Trametes</taxon>
    </lineage>
</organism>
<evidence type="ECO:0000313" key="3">
    <source>
        <dbReference type="Proteomes" id="UP000184267"/>
    </source>
</evidence>
<dbReference type="Pfam" id="PF15932">
    <property type="entry name" value="DUF4748"/>
    <property type="match status" value="1"/>
</dbReference>
<accession>A0A1M2W393</accession>
<dbReference type="InterPro" id="IPR031833">
    <property type="entry name" value="DUF4748"/>
</dbReference>
<feature type="region of interest" description="Disordered" evidence="1">
    <location>
        <begin position="29"/>
        <end position="88"/>
    </location>
</feature>
<feature type="compositionally biased region" description="Basic and acidic residues" evidence="1">
    <location>
        <begin position="38"/>
        <end position="59"/>
    </location>
</feature>
<dbReference type="AlphaFoldDB" id="A0A1M2W393"/>
<dbReference type="PANTHER" id="PTHR41800:SF1">
    <property type="entry name" value="EXPRESSED PROTEIN"/>
    <property type="match status" value="1"/>
</dbReference>
<keyword evidence="3" id="KW-1185">Reference proteome</keyword>
<protein>
    <submittedName>
        <fullName evidence="2">Uncharacterized protein</fullName>
    </submittedName>
</protein>
<dbReference type="PANTHER" id="PTHR41800">
    <property type="entry name" value="EXPRESSED PROTEIN"/>
    <property type="match status" value="1"/>
</dbReference>
<evidence type="ECO:0000256" key="1">
    <source>
        <dbReference type="SAM" id="MobiDB-lite"/>
    </source>
</evidence>
<comment type="caution">
    <text evidence="2">The sequence shown here is derived from an EMBL/GenBank/DDBJ whole genome shotgun (WGS) entry which is preliminary data.</text>
</comment>
<dbReference type="EMBL" id="MNAD01000308">
    <property type="protein sequence ID" value="OJT14276.1"/>
    <property type="molecule type" value="Genomic_DNA"/>
</dbReference>
<evidence type="ECO:0000313" key="2">
    <source>
        <dbReference type="EMBL" id="OJT14276.1"/>
    </source>
</evidence>
<gene>
    <name evidence="2" type="ORF">TRAPUB_9136</name>
</gene>
<dbReference type="OrthoDB" id="2559326at2759"/>
<reference evidence="2 3" key="1">
    <citation type="submission" date="2016-10" db="EMBL/GenBank/DDBJ databases">
        <title>Genome sequence of the basidiomycete white-rot fungus Trametes pubescens.</title>
        <authorList>
            <person name="Makela M.R."/>
            <person name="Granchi Z."/>
            <person name="Peng M."/>
            <person name="De Vries R.P."/>
            <person name="Grigoriev I."/>
            <person name="Riley R."/>
            <person name="Hilden K."/>
        </authorList>
    </citation>
    <scope>NUCLEOTIDE SEQUENCE [LARGE SCALE GENOMIC DNA]</scope>
    <source>
        <strain evidence="2 3">FBCC735</strain>
    </source>
</reference>
<feature type="compositionally biased region" description="Low complexity" evidence="1">
    <location>
        <begin position="60"/>
        <end position="77"/>
    </location>
</feature>
<proteinExistence type="predicted"/>
<sequence>MKLLGWGSLIVAAGASYYYARKSINERRAVQEAQGQRPSEKLDWRSRIEQDEKNSKKPGTDSATSPDSSSVSPAPATGGVRNSEKGPS</sequence>